<dbReference type="PANTHER" id="PTHR11910">
    <property type="entry name" value="ATP SYNTHASE DELTA CHAIN"/>
    <property type="match status" value="1"/>
</dbReference>
<evidence type="ECO:0000256" key="8">
    <source>
        <dbReference type="HAMAP-Rule" id="MF_01416"/>
    </source>
</evidence>
<evidence type="ECO:0000256" key="2">
    <source>
        <dbReference type="ARBA" id="ARBA00022448"/>
    </source>
</evidence>
<dbReference type="GO" id="GO:0045259">
    <property type="term" value="C:proton-transporting ATP synthase complex"/>
    <property type="evidence" value="ECO:0007669"/>
    <property type="project" value="UniProtKB-KW"/>
</dbReference>
<evidence type="ECO:0000256" key="6">
    <source>
        <dbReference type="ARBA" id="ARBA00023196"/>
    </source>
</evidence>
<keyword evidence="2 8" id="KW-0813">Transport</keyword>
<dbReference type="GO" id="GO:0016787">
    <property type="term" value="F:hydrolase activity"/>
    <property type="evidence" value="ECO:0007669"/>
    <property type="project" value="UniProtKB-KW"/>
</dbReference>
<dbReference type="InterPro" id="IPR000711">
    <property type="entry name" value="ATPase_OSCP/dsu"/>
</dbReference>
<proteinExistence type="inferred from homology"/>
<comment type="caution">
    <text evidence="9">The sequence shown here is derived from an EMBL/GenBank/DDBJ whole genome shotgun (WGS) entry which is preliminary data.</text>
</comment>
<keyword evidence="8" id="KW-1003">Cell membrane</keyword>
<dbReference type="EMBL" id="RBAH01000018">
    <property type="protein sequence ID" value="RKN78833.1"/>
    <property type="molecule type" value="Genomic_DNA"/>
</dbReference>
<dbReference type="NCBIfam" id="NF004403">
    <property type="entry name" value="PRK05758.2-4"/>
    <property type="match status" value="1"/>
</dbReference>
<dbReference type="InterPro" id="IPR026015">
    <property type="entry name" value="ATP_synth_OSCP/delta_N_sf"/>
</dbReference>
<comment type="function">
    <text evidence="8">This protein is part of the stalk that links CF(0) to CF(1). It either transmits conformational changes from CF(0) to CF(1) or is implicated in proton conduction.</text>
</comment>
<organism evidence="9 10">
    <name type="scientific">Paenibacillus ginsengarvi</name>
    <dbReference type="NCBI Taxonomy" id="400777"/>
    <lineage>
        <taxon>Bacteria</taxon>
        <taxon>Bacillati</taxon>
        <taxon>Bacillota</taxon>
        <taxon>Bacilli</taxon>
        <taxon>Bacillales</taxon>
        <taxon>Paenibacillaceae</taxon>
        <taxon>Paenibacillus</taxon>
    </lineage>
</organism>
<dbReference type="GO" id="GO:0005886">
    <property type="term" value="C:plasma membrane"/>
    <property type="evidence" value="ECO:0007669"/>
    <property type="project" value="UniProtKB-SubCell"/>
</dbReference>
<dbReference type="PRINTS" id="PR00125">
    <property type="entry name" value="ATPASEDELTA"/>
</dbReference>
<dbReference type="Gene3D" id="1.10.520.20">
    <property type="entry name" value="N-terminal domain of the delta subunit of the F1F0-ATP synthase"/>
    <property type="match status" value="1"/>
</dbReference>
<keyword evidence="9" id="KW-0378">Hydrolase</keyword>
<keyword evidence="5 8" id="KW-0472">Membrane</keyword>
<keyword evidence="7 8" id="KW-0066">ATP synthesis</keyword>
<comment type="similarity">
    <text evidence="8">Belongs to the ATPase delta chain family.</text>
</comment>
<evidence type="ECO:0000256" key="1">
    <source>
        <dbReference type="ARBA" id="ARBA00004370"/>
    </source>
</evidence>
<dbReference type="Proteomes" id="UP000282311">
    <property type="component" value="Unassembled WGS sequence"/>
</dbReference>
<keyword evidence="10" id="KW-1185">Reference proteome</keyword>
<dbReference type="OrthoDB" id="9802471at2"/>
<evidence type="ECO:0000256" key="3">
    <source>
        <dbReference type="ARBA" id="ARBA00022781"/>
    </source>
</evidence>
<dbReference type="NCBIfam" id="TIGR01145">
    <property type="entry name" value="ATP_synt_delta"/>
    <property type="match status" value="1"/>
</dbReference>
<sequence length="180" mass="19903">MSKETIVAKRYAKALFEVARERGRIAEVEQELGAIADALNGNPEYVKLLEHPNISAEDKAAMLKQVFAAKVSEEVLNTLQLLVQRGRESILRELVSQYSQIANDALGQAQAKVYTPLPLTEVESNQIAVAFGQVTGKRIRIENVVDRNLLGGLQVRIGDRMYDGSLSGKLKRIEKSLNQA</sequence>
<gene>
    <name evidence="8" type="primary">atpH</name>
    <name evidence="9" type="ORF">D7M11_22410</name>
</gene>
<dbReference type="AlphaFoldDB" id="A0A3B0BYV9"/>
<dbReference type="Pfam" id="PF00213">
    <property type="entry name" value="OSCP"/>
    <property type="match status" value="1"/>
</dbReference>
<protein>
    <recommendedName>
        <fullName evidence="8">ATP synthase subunit delta</fullName>
    </recommendedName>
    <alternativeName>
        <fullName evidence="8">ATP synthase F(1) sector subunit delta</fullName>
    </alternativeName>
    <alternativeName>
        <fullName evidence="8">F-type ATPase subunit delta</fullName>
        <shortName evidence="8">F-ATPase subunit delta</shortName>
    </alternativeName>
</protein>
<evidence type="ECO:0000256" key="4">
    <source>
        <dbReference type="ARBA" id="ARBA00023065"/>
    </source>
</evidence>
<keyword evidence="3 8" id="KW-0375">Hydrogen ion transport</keyword>
<keyword evidence="4 8" id="KW-0406">Ion transport</keyword>
<dbReference type="InterPro" id="IPR020781">
    <property type="entry name" value="ATPase_OSCP/d_CS"/>
</dbReference>
<name>A0A3B0BYV9_9BACL</name>
<accession>A0A3B0BYV9</accession>
<evidence type="ECO:0000313" key="9">
    <source>
        <dbReference type="EMBL" id="RKN78833.1"/>
    </source>
</evidence>
<evidence type="ECO:0000313" key="10">
    <source>
        <dbReference type="Proteomes" id="UP000282311"/>
    </source>
</evidence>
<comment type="function">
    <text evidence="8">F(1)F(0) ATP synthase produces ATP from ADP in the presence of a proton or sodium gradient. F-type ATPases consist of two structural domains, F(1) containing the extramembraneous catalytic core and F(0) containing the membrane proton channel, linked together by a central stalk and a peripheral stalk. During catalysis, ATP synthesis in the catalytic domain of F(1) is coupled via a rotary mechanism of the central stalk subunits to proton translocation.</text>
</comment>
<dbReference type="NCBIfam" id="NF004402">
    <property type="entry name" value="PRK05758.2-2"/>
    <property type="match status" value="1"/>
</dbReference>
<keyword evidence="6 8" id="KW-0139">CF(1)</keyword>
<reference evidence="9 10" key="1">
    <citation type="journal article" date="2007" name="Int. J. Syst. Evol. Microbiol.">
        <title>Paenibacillus ginsengarvi sp. nov., isolated from soil from ginseng cultivation.</title>
        <authorList>
            <person name="Yoon M.H."/>
            <person name="Ten L.N."/>
            <person name="Im W.T."/>
        </authorList>
    </citation>
    <scope>NUCLEOTIDE SEQUENCE [LARGE SCALE GENOMIC DNA]</scope>
    <source>
        <strain evidence="9 10">KCTC 13059</strain>
    </source>
</reference>
<evidence type="ECO:0000256" key="7">
    <source>
        <dbReference type="ARBA" id="ARBA00023310"/>
    </source>
</evidence>
<dbReference type="HAMAP" id="MF_01416">
    <property type="entry name" value="ATP_synth_delta_bact"/>
    <property type="match status" value="1"/>
</dbReference>
<dbReference type="SUPFAM" id="SSF47928">
    <property type="entry name" value="N-terminal domain of the delta subunit of the F1F0-ATP synthase"/>
    <property type="match status" value="1"/>
</dbReference>
<comment type="subcellular location">
    <subcellularLocation>
        <location evidence="8">Cell membrane</location>
        <topology evidence="8">Peripheral membrane protein</topology>
    </subcellularLocation>
    <subcellularLocation>
        <location evidence="1">Membrane</location>
    </subcellularLocation>
</comment>
<dbReference type="GO" id="GO:0046933">
    <property type="term" value="F:proton-transporting ATP synthase activity, rotational mechanism"/>
    <property type="evidence" value="ECO:0007669"/>
    <property type="project" value="UniProtKB-UniRule"/>
</dbReference>
<dbReference type="RefSeq" id="WP_120749494.1">
    <property type="nucleotide sequence ID" value="NZ_RBAH01000018.1"/>
</dbReference>
<dbReference type="PROSITE" id="PS00389">
    <property type="entry name" value="ATPASE_DELTA"/>
    <property type="match status" value="1"/>
</dbReference>
<evidence type="ECO:0000256" key="5">
    <source>
        <dbReference type="ARBA" id="ARBA00023136"/>
    </source>
</evidence>